<name>Q649Z9_UNCAG</name>
<dbReference type="InterPro" id="IPR043519">
    <property type="entry name" value="NT_sf"/>
</dbReference>
<reference evidence="2" key="2">
    <citation type="submission" date="2004-08" db="EMBL/GenBank/DDBJ databases">
        <authorList>
            <person name="Putnam N."/>
            <person name="Detter J.C."/>
            <person name="Richardson P.M."/>
            <person name="Rokhsar D."/>
        </authorList>
    </citation>
    <scope>NUCLEOTIDE SEQUENCE</scope>
</reference>
<protein>
    <recommendedName>
        <fullName evidence="1">Polymerase nucleotidyl transferase domain-containing protein</fullName>
    </recommendedName>
</protein>
<organism evidence="2">
    <name type="scientific">Uncultured archaeon GZfos26G2</name>
    <dbReference type="NCBI Taxonomy" id="3386331"/>
    <lineage>
        <taxon>Archaea</taxon>
        <taxon>Methanobacteriati</taxon>
        <taxon>Methanobacteriota</taxon>
        <taxon>Stenosarchaea group</taxon>
        <taxon>Methanomicrobia</taxon>
        <taxon>Candidatus Methanophagales</taxon>
        <taxon>Candidatus Methanophagaceae</taxon>
        <taxon>Candidatus Methanophaga</taxon>
    </lineage>
</organism>
<gene>
    <name evidence="2" type="ORF">GZ33H6_27</name>
</gene>
<dbReference type="EMBL" id="AY714858">
    <property type="protein sequence ID" value="AAU83778.1"/>
    <property type="molecule type" value="Genomic_DNA"/>
</dbReference>
<reference evidence="2" key="1">
    <citation type="journal article" date="2004" name="Science">
        <title>Reverse methanogenesis: testing the hypothesis with environmental genomics.</title>
        <authorList>
            <person name="Hallam S.J."/>
            <person name="Putnam N."/>
            <person name="Preston C.M."/>
            <person name="Detter J.C."/>
            <person name="Rokhsar D."/>
            <person name="Richardson P.M."/>
            <person name="DeLong E.F."/>
        </authorList>
    </citation>
    <scope>NUCLEOTIDE SEQUENCE</scope>
</reference>
<feature type="domain" description="Polymerase nucleotidyl transferase" evidence="1">
    <location>
        <begin position="3"/>
        <end position="69"/>
    </location>
</feature>
<sequence length="109" mass="12917">MGVLLYGSVAEGESNERSDIDICVVAPSASDKVKLSRWIMRNVKDERYDVRVFESMPLYLKMAVIVHGVVVHARDIYELYEYFYMFRKLWEDQKRRQMLTNEEALKLFS</sequence>
<evidence type="ECO:0000313" key="2">
    <source>
        <dbReference type="EMBL" id="AAU83778.1"/>
    </source>
</evidence>
<dbReference type="SUPFAM" id="SSF81301">
    <property type="entry name" value="Nucleotidyltransferase"/>
    <property type="match status" value="1"/>
</dbReference>
<dbReference type="InterPro" id="IPR052930">
    <property type="entry name" value="TA_antitoxin_MntA"/>
</dbReference>
<dbReference type="PANTHER" id="PTHR43852">
    <property type="entry name" value="NUCLEOTIDYLTRANSFERASE"/>
    <property type="match status" value="1"/>
</dbReference>
<dbReference type="PANTHER" id="PTHR43852:SF3">
    <property type="entry name" value="NUCLEOTIDYLTRANSFERASE"/>
    <property type="match status" value="1"/>
</dbReference>
<dbReference type="Gene3D" id="3.30.460.10">
    <property type="entry name" value="Beta Polymerase, domain 2"/>
    <property type="match status" value="1"/>
</dbReference>
<dbReference type="CDD" id="cd05403">
    <property type="entry name" value="NT_KNTase_like"/>
    <property type="match status" value="1"/>
</dbReference>
<evidence type="ECO:0000259" key="1">
    <source>
        <dbReference type="Pfam" id="PF01909"/>
    </source>
</evidence>
<proteinExistence type="predicted"/>
<dbReference type="AlphaFoldDB" id="Q649Z9"/>
<dbReference type="InterPro" id="IPR002934">
    <property type="entry name" value="Polymerase_NTP_transf_dom"/>
</dbReference>
<dbReference type="Pfam" id="PF01909">
    <property type="entry name" value="NTP_transf_2"/>
    <property type="match status" value="1"/>
</dbReference>
<accession>Q649Z9</accession>